<gene>
    <name evidence="1" type="ORF">ACFQ4B_24555</name>
</gene>
<keyword evidence="2" id="KW-1185">Reference proteome</keyword>
<name>A0ABW3UR99_9BACL</name>
<dbReference type="InterPro" id="IPR043519">
    <property type="entry name" value="NT_sf"/>
</dbReference>
<proteinExistence type="predicted"/>
<sequence length="176" mass="20162">MRKTVIQEWTPEWAVQYSQMAEILQRMFAEELVRIHHIGSTSIPPIGYAKPIIDILIEVRNLENVSLLNEAMLAAGFEPKGENGIPGRRYFAKGREQRTHHVHVFEAGHAAIAALLEFKAYMMNHPQEAAEYGQLKLKLMKQFPESVHLYQDGKQAMLNSLVQKASIWAAEQRKNR</sequence>
<dbReference type="Proteomes" id="UP001597180">
    <property type="component" value="Unassembled WGS sequence"/>
</dbReference>
<dbReference type="RefSeq" id="WP_345590289.1">
    <property type="nucleotide sequence ID" value="NZ_BAABJG010000022.1"/>
</dbReference>
<dbReference type="PANTHER" id="PTHR34822">
    <property type="entry name" value="GRPB DOMAIN PROTEIN (AFU_ORTHOLOGUE AFUA_1G01530)"/>
    <property type="match status" value="1"/>
</dbReference>
<comment type="caution">
    <text evidence="1">The sequence shown here is derived from an EMBL/GenBank/DDBJ whole genome shotgun (WGS) entry which is preliminary data.</text>
</comment>
<evidence type="ECO:0000313" key="2">
    <source>
        <dbReference type="Proteomes" id="UP001597180"/>
    </source>
</evidence>
<dbReference type="Gene3D" id="3.30.460.10">
    <property type="entry name" value="Beta Polymerase, domain 2"/>
    <property type="match status" value="1"/>
</dbReference>
<reference evidence="2" key="1">
    <citation type="journal article" date="2019" name="Int. J. Syst. Evol. Microbiol.">
        <title>The Global Catalogue of Microorganisms (GCM) 10K type strain sequencing project: providing services to taxonomists for standard genome sequencing and annotation.</title>
        <authorList>
            <consortium name="The Broad Institute Genomics Platform"/>
            <consortium name="The Broad Institute Genome Sequencing Center for Infectious Disease"/>
            <person name="Wu L."/>
            <person name="Ma J."/>
        </authorList>
    </citation>
    <scope>NUCLEOTIDE SEQUENCE [LARGE SCALE GENOMIC DNA]</scope>
    <source>
        <strain evidence="2">CCUG 53270</strain>
    </source>
</reference>
<protein>
    <submittedName>
        <fullName evidence="1">GrpB family protein</fullName>
    </submittedName>
</protein>
<dbReference type="InterPro" id="IPR007344">
    <property type="entry name" value="GrpB/CoaE"/>
</dbReference>
<dbReference type="SUPFAM" id="SSF81301">
    <property type="entry name" value="Nucleotidyltransferase"/>
    <property type="match status" value="1"/>
</dbReference>
<dbReference type="Pfam" id="PF04229">
    <property type="entry name" value="GrpB"/>
    <property type="match status" value="1"/>
</dbReference>
<evidence type="ECO:0000313" key="1">
    <source>
        <dbReference type="EMBL" id="MFD1223295.1"/>
    </source>
</evidence>
<dbReference type="EMBL" id="JBHTLU010000034">
    <property type="protein sequence ID" value="MFD1223295.1"/>
    <property type="molecule type" value="Genomic_DNA"/>
</dbReference>
<organism evidence="1 2">
    <name type="scientific">Paenibacillus vulneris</name>
    <dbReference type="NCBI Taxonomy" id="1133364"/>
    <lineage>
        <taxon>Bacteria</taxon>
        <taxon>Bacillati</taxon>
        <taxon>Bacillota</taxon>
        <taxon>Bacilli</taxon>
        <taxon>Bacillales</taxon>
        <taxon>Paenibacillaceae</taxon>
        <taxon>Paenibacillus</taxon>
    </lineage>
</organism>
<accession>A0ABW3UR99</accession>
<dbReference type="PANTHER" id="PTHR34822:SF1">
    <property type="entry name" value="GRPB FAMILY PROTEIN"/>
    <property type="match status" value="1"/>
</dbReference>